<evidence type="ECO:0000313" key="3">
    <source>
        <dbReference type="Proteomes" id="UP000480185"/>
    </source>
</evidence>
<dbReference type="Proteomes" id="UP000480185">
    <property type="component" value="Unassembled WGS sequence"/>
</dbReference>
<organism evidence="2 3">
    <name type="scientific">Salinibacillus xinjiangensis</name>
    <dbReference type="NCBI Taxonomy" id="1229268"/>
    <lineage>
        <taxon>Bacteria</taxon>
        <taxon>Bacillati</taxon>
        <taxon>Bacillota</taxon>
        <taxon>Bacilli</taxon>
        <taxon>Bacillales</taxon>
        <taxon>Bacillaceae</taxon>
        <taxon>Salinibacillus</taxon>
    </lineage>
</organism>
<feature type="coiled-coil region" evidence="1">
    <location>
        <begin position="35"/>
        <end position="62"/>
    </location>
</feature>
<reference evidence="2 3" key="1">
    <citation type="submission" date="2019-11" db="EMBL/GenBank/DDBJ databases">
        <authorList>
            <person name="Li J."/>
        </authorList>
    </citation>
    <scope>NUCLEOTIDE SEQUENCE [LARGE SCALE GENOMIC DNA]</scope>
    <source>
        <strain evidence="2 3">J4</strain>
    </source>
</reference>
<evidence type="ECO:0000256" key="1">
    <source>
        <dbReference type="SAM" id="Coils"/>
    </source>
</evidence>
<dbReference type="RefSeq" id="WP_153729379.1">
    <property type="nucleotide sequence ID" value="NZ_WJNH01000009.1"/>
</dbReference>
<sequence length="206" mass="23536">MNKIQKVILSVSTLVFVLGVVFAYFIMVRPLQQELERVEGSLSTEKLVLKKLQERINENEDMDITAESIALQRQLPLIPNHEQIFVELNEAEDISDSVITNYTISDPIAAAFPDQEEDVEGLQSFTYDISVEAQTYEDMLTFIEYLEGNERILSIDFVSFSEPDEENILTYEMTLTAFYTENFDGLRDIQPSIDIPKPANKTNPLP</sequence>
<comment type="caution">
    <text evidence="2">The sequence shown here is derived from an EMBL/GenBank/DDBJ whole genome shotgun (WGS) entry which is preliminary data.</text>
</comment>
<dbReference type="InterPro" id="IPR014717">
    <property type="entry name" value="Transl_elong_EF1B/ribsomal_bS6"/>
</dbReference>
<dbReference type="AlphaFoldDB" id="A0A6G1X9N5"/>
<name>A0A6G1X9N5_9BACI</name>
<keyword evidence="3" id="KW-1185">Reference proteome</keyword>
<protein>
    <recommendedName>
        <fullName evidence="4">Type 4a pilus biogenesis protein PilO</fullName>
    </recommendedName>
</protein>
<proteinExistence type="predicted"/>
<keyword evidence="1" id="KW-0175">Coiled coil</keyword>
<dbReference type="Gene3D" id="3.30.70.60">
    <property type="match status" value="1"/>
</dbReference>
<dbReference type="OrthoDB" id="2427034at2"/>
<accession>A0A6G1X9N5</accession>
<evidence type="ECO:0008006" key="4">
    <source>
        <dbReference type="Google" id="ProtNLM"/>
    </source>
</evidence>
<gene>
    <name evidence="2" type="ORF">GH754_14485</name>
</gene>
<evidence type="ECO:0000313" key="2">
    <source>
        <dbReference type="EMBL" id="MRG87498.1"/>
    </source>
</evidence>
<dbReference type="EMBL" id="WJNH01000009">
    <property type="protein sequence ID" value="MRG87498.1"/>
    <property type="molecule type" value="Genomic_DNA"/>
</dbReference>